<name>A0A7S2TNW5_9EUKA</name>
<protein>
    <submittedName>
        <fullName evidence="2">Uncharacterized protein</fullName>
    </submittedName>
</protein>
<dbReference type="EMBL" id="HBHP01011662">
    <property type="protein sequence ID" value="CAD9758555.1"/>
    <property type="molecule type" value="Transcribed_RNA"/>
</dbReference>
<gene>
    <name evidence="2" type="ORF">LSP00402_LOCUS7241</name>
</gene>
<keyword evidence="1" id="KW-0732">Signal</keyword>
<feature type="signal peptide" evidence="1">
    <location>
        <begin position="1"/>
        <end position="20"/>
    </location>
</feature>
<sequence length="119" mass="13265">MPYFVIAVLQFLMLGLFCVAVNDFKCKADSLTEDEVEDPLQKGFESPANSGNQMTPVVYARVTNNQPRRQSTDKIFTGNSHETFVFNFQVCDVLAAVDSTSKALFLCEGVARRENQCLS</sequence>
<dbReference type="AlphaFoldDB" id="A0A7S2TNW5"/>
<feature type="chain" id="PRO_5030816506" evidence="1">
    <location>
        <begin position="21"/>
        <end position="119"/>
    </location>
</feature>
<organism evidence="2">
    <name type="scientific">Lotharella oceanica</name>
    <dbReference type="NCBI Taxonomy" id="641309"/>
    <lineage>
        <taxon>Eukaryota</taxon>
        <taxon>Sar</taxon>
        <taxon>Rhizaria</taxon>
        <taxon>Cercozoa</taxon>
        <taxon>Chlorarachniophyceae</taxon>
        <taxon>Lotharella</taxon>
    </lineage>
</organism>
<accession>A0A7S2TNW5</accession>
<evidence type="ECO:0000256" key="1">
    <source>
        <dbReference type="SAM" id="SignalP"/>
    </source>
</evidence>
<proteinExistence type="predicted"/>
<evidence type="ECO:0000313" key="2">
    <source>
        <dbReference type="EMBL" id="CAD9758555.1"/>
    </source>
</evidence>
<reference evidence="2" key="1">
    <citation type="submission" date="2021-01" db="EMBL/GenBank/DDBJ databases">
        <authorList>
            <person name="Corre E."/>
            <person name="Pelletier E."/>
            <person name="Niang G."/>
            <person name="Scheremetjew M."/>
            <person name="Finn R."/>
            <person name="Kale V."/>
            <person name="Holt S."/>
            <person name="Cochrane G."/>
            <person name="Meng A."/>
            <person name="Brown T."/>
            <person name="Cohen L."/>
        </authorList>
    </citation>
    <scope>NUCLEOTIDE SEQUENCE</scope>
    <source>
        <strain evidence="2">CCMP622</strain>
    </source>
</reference>